<keyword evidence="2" id="KW-0675">Receptor</keyword>
<proteinExistence type="predicted"/>
<dbReference type="Pfam" id="PF17175">
    <property type="entry name" value="MOLO1"/>
    <property type="match status" value="1"/>
</dbReference>
<dbReference type="InterPro" id="IPR033438">
    <property type="entry name" value="MOLO1"/>
</dbReference>
<dbReference type="PANTHER" id="PTHR33748:SF5">
    <property type="entry name" value="GROUND-LIKE DOMAIN-CONTAINING PROTEIN"/>
    <property type="match status" value="1"/>
</dbReference>
<comment type="caution">
    <text evidence="2">The sequence shown here is derived from an EMBL/GenBank/DDBJ whole genome shotgun (WGS) entry which is preliminary data.</text>
</comment>
<evidence type="ECO:0000256" key="1">
    <source>
        <dbReference type="SAM" id="Phobius"/>
    </source>
</evidence>
<keyword evidence="1" id="KW-0812">Transmembrane</keyword>
<keyword evidence="1" id="KW-0472">Membrane</keyword>
<protein>
    <submittedName>
        <fullName evidence="2">Modulator of levamisole receptor-1 domain-containing protein</fullName>
    </submittedName>
</protein>
<keyword evidence="3" id="KW-1185">Reference proteome</keyword>
<feature type="transmembrane region" description="Helical" evidence="1">
    <location>
        <begin position="238"/>
        <end position="258"/>
    </location>
</feature>
<dbReference type="AlphaFoldDB" id="A0AAD4N031"/>
<name>A0AAD4N031_9BILA</name>
<dbReference type="Proteomes" id="UP001201812">
    <property type="component" value="Unassembled WGS sequence"/>
</dbReference>
<feature type="transmembrane region" description="Helical" evidence="1">
    <location>
        <begin position="6"/>
        <end position="27"/>
    </location>
</feature>
<reference evidence="2" key="1">
    <citation type="submission" date="2022-01" db="EMBL/GenBank/DDBJ databases">
        <title>Genome Sequence Resource for Two Populations of Ditylenchus destructor, the Migratory Endoparasitic Phytonematode.</title>
        <authorList>
            <person name="Zhang H."/>
            <person name="Lin R."/>
            <person name="Xie B."/>
        </authorList>
    </citation>
    <scope>NUCLEOTIDE SEQUENCE</scope>
    <source>
        <strain evidence="2">BazhouSP</strain>
    </source>
</reference>
<organism evidence="2 3">
    <name type="scientific">Ditylenchus destructor</name>
    <dbReference type="NCBI Taxonomy" id="166010"/>
    <lineage>
        <taxon>Eukaryota</taxon>
        <taxon>Metazoa</taxon>
        <taxon>Ecdysozoa</taxon>
        <taxon>Nematoda</taxon>
        <taxon>Chromadorea</taxon>
        <taxon>Rhabditida</taxon>
        <taxon>Tylenchina</taxon>
        <taxon>Tylenchomorpha</taxon>
        <taxon>Sphaerularioidea</taxon>
        <taxon>Anguinidae</taxon>
        <taxon>Anguininae</taxon>
        <taxon>Ditylenchus</taxon>
    </lineage>
</organism>
<evidence type="ECO:0000313" key="3">
    <source>
        <dbReference type="Proteomes" id="UP001201812"/>
    </source>
</evidence>
<dbReference type="GO" id="GO:0005892">
    <property type="term" value="C:acetylcholine-gated channel complex"/>
    <property type="evidence" value="ECO:0007669"/>
    <property type="project" value="InterPro"/>
</dbReference>
<keyword evidence="1" id="KW-1133">Transmembrane helix</keyword>
<dbReference type="PANTHER" id="PTHR33748">
    <property type="entry name" value="PROTEIN CBG04600"/>
    <property type="match status" value="1"/>
</dbReference>
<evidence type="ECO:0000313" key="2">
    <source>
        <dbReference type="EMBL" id="KAI1709925.1"/>
    </source>
</evidence>
<gene>
    <name evidence="2" type="ORF">DdX_10933</name>
</gene>
<accession>A0AAD4N031</accession>
<sequence length="293" mass="33549">MTNSKVHSFAIAQHLYIFVIVFLLQLYSVLTYKWIFFDEANKTPNPQDKKFFGVCGVSSSSYLCDPDRILTVKGRQRVSQRLQLLEKQTANPNGTSECERRGIRLGIALSRRKFVLSHWEKKIWGNAAAVVAASWYLDFDCFKYGVLVYIQENGSEFEFDSGHGSFITDQIATFAFQHQYPLRREGKVEEALIGFVNMSYAMISCSIKLLLNVEIHTGNEILVPINQLSGQNYTRWSTWYIILLSATVSMTMITAYYYKNSIGCIIQRMNAKVARKHKNVPDMVLESNVENQS</sequence>
<dbReference type="EMBL" id="JAKKPZ010000028">
    <property type="protein sequence ID" value="KAI1709925.1"/>
    <property type="molecule type" value="Genomic_DNA"/>
</dbReference>